<name>A0AAD7U3G4_9APHY</name>
<dbReference type="CDD" id="cd05327">
    <property type="entry name" value="retinol-DH_like_SDR_c_like"/>
    <property type="match status" value="1"/>
</dbReference>
<dbReference type="PRINTS" id="PR00081">
    <property type="entry name" value="GDHRDH"/>
</dbReference>
<evidence type="ECO:0000313" key="2">
    <source>
        <dbReference type="EMBL" id="KAJ8501800.1"/>
    </source>
</evidence>
<dbReference type="PANTHER" id="PTHR43157">
    <property type="entry name" value="PHOSPHATIDYLINOSITOL-GLYCAN BIOSYNTHESIS CLASS F PROTEIN-RELATED"/>
    <property type="match status" value="1"/>
</dbReference>
<comment type="caution">
    <text evidence="2">The sequence shown here is derived from an EMBL/GenBank/DDBJ whole genome shotgun (WGS) entry which is preliminary data.</text>
</comment>
<dbReference type="Pfam" id="PF00106">
    <property type="entry name" value="adh_short"/>
    <property type="match status" value="1"/>
</dbReference>
<organism evidence="2 3">
    <name type="scientific">Trametes cubensis</name>
    <dbReference type="NCBI Taxonomy" id="1111947"/>
    <lineage>
        <taxon>Eukaryota</taxon>
        <taxon>Fungi</taxon>
        <taxon>Dikarya</taxon>
        <taxon>Basidiomycota</taxon>
        <taxon>Agaricomycotina</taxon>
        <taxon>Agaricomycetes</taxon>
        <taxon>Polyporales</taxon>
        <taxon>Polyporaceae</taxon>
        <taxon>Trametes</taxon>
    </lineage>
</organism>
<keyword evidence="3" id="KW-1185">Reference proteome</keyword>
<sequence length="311" mass="34311">MHTRLRGEYTADAGPKWGVDQIPDLSGKVMIVTGGNAGIGKETVKALLNHNAKVYMASRSAQRAQDAIEEVRKETGKEALFLQIDLADLPSVKRAANEFLSKEERLDVLFNSGGLMYPPVEQTTKDGYDLQFGTNVIGHFYFTQLLLPLLVASAKTSPDGKARVINTSSMGHAFVSGIDFDTLRDGPKRIKAGTTKLYSQSKFGNVVFSKELHRRYADQGIVSVALHPGNLQTDLQRHVSKVEMMIAKHLLYPAPMGALTQLYAGTTPEGANLGGEYLIPWARVGRAKKETEDPEIGRKLWEWLENEVKNV</sequence>
<dbReference type="Proteomes" id="UP001215151">
    <property type="component" value="Unassembled WGS sequence"/>
</dbReference>
<protein>
    <recommendedName>
        <fullName evidence="4">NAD(P)-binding protein</fullName>
    </recommendedName>
</protein>
<evidence type="ECO:0000256" key="1">
    <source>
        <dbReference type="ARBA" id="ARBA00023002"/>
    </source>
</evidence>
<dbReference type="EMBL" id="JAPEVG010000004">
    <property type="protein sequence ID" value="KAJ8501800.1"/>
    <property type="molecule type" value="Genomic_DNA"/>
</dbReference>
<evidence type="ECO:0008006" key="4">
    <source>
        <dbReference type="Google" id="ProtNLM"/>
    </source>
</evidence>
<reference evidence="2" key="1">
    <citation type="submission" date="2022-11" db="EMBL/GenBank/DDBJ databases">
        <title>Genome Sequence of Cubamyces cubensis.</title>
        <authorList>
            <person name="Buettner E."/>
        </authorList>
    </citation>
    <scope>NUCLEOTIDE SEQUENCE</scope>
    <source>
        <strain evidence="2">MPL-01</strain>
    </source>
</reference>
<gene>
    <name evidence="2" type="ORF">ONZ51_g382</name>
</gene>
<dbReference type="GO" id="GO:0016491">
    <property type="term" value="F:oxidoreductase activity"/>
    <property type="evidence" value="ECO:0007669"/>
    <property type="project" value="UniProtKB-KW"/>
</dbReference>
<dbReference type="InterPro" id="IPR036291">
    <property type="entry name" value="NAD(P)-bd_dom_sf"/>
</dbReference>
<dbReference type="PANTHER" id="PTHR43157:SF31">
    <property type="entry name" value="PHOSPHATIDYLINOSITOL-GLYCAN BIOSYNTHESIS CLASS F PROTEIN"/>
    <property type="match status" value="1"/>
</dbReference>
<dbReference type="Gene3D" id="3.40.50.720">
    <property type="entry name" value="NAD(P)-binding Rossmann-like Domain"/>
    <property type="match status" value="1"/>
</dbReference>
<accession>A0AAD7U3G4</accession>
<dbReference type="SUPFAM" id="SSF51735">
    <property type="entry name" value="NAD(P)-binding Rossmann-fold domains"/>
    <property type="match status" value="1"/>
</dbReference>
<evidence type="ECO:0000313" key="3">
    <source>
        <dbReference type="Proteomes" id="UP001215151"/>
    </source>
</evidence>
<proteinExistence type="predicted"/>
<dbReference type="AlphaFoldDB" id="A0AAD7U3G4"/>
<dbReference type="InterPro" id="IPR002347">
    <property type="entry name" value="SDR_fam"/>
</dbReference>
<keyword evidence="1" id="KW-0560">Oxidoreductase</keyword>